<dbReference type="Proteomes" id="UP001189122">
    <property type="component" value="Unassembled WGS sequence"/>
</dbReference>
<evidence type="ECO:0000313" key="3">
    <source>
        <dbReference type="Proteomes" id="UP001189122"/>
    </source>
</evidence>
<organism evidence="2">
    <name type="scientific">Spirodela intermedia</name>
    <name type="common">Intermediate duckweed</name>
    <dbReference type="NCBI Taxonomy" id="51605"/>
    <lineage>
        <taxon>Eukaryota</taxon>
        <taxon>Viridiplantae</taxon>
        <taxon>Streptophyta</taxon>
        <taxon>Embryophyta</taxon>
        <taxon>Tracheophyta</taxon>
        <taxon>Spermatophyta</taxon>
        <taxon>Magnoliopsida</taxon>
        <taxon>Liliopsida</taxon>
        <taxon>Araceae</taxon>
        <taxon>Lemnoideae</taxon>
        <taxon>Spirodela</taxon>
    </lineage>
</organism>
<name>A0A7I8IU55_SPIIN</name>
<feature type="region of interest" description="Disordered" evidence="1">
    <location>
        <begin position="1"/>
        <end position="21"/>
    </location>
</feature>
<evidence type="ECO:0000256" key="1">
    <source>
        <dbReference type="SAM" id="MobiDB-lite"/>
    </source>
</evidence>
<dbReference type="EMBL" id="LR743593">
    <property type="protein sequence ID" value="CAA2621887.1"/>
    <property type="molecule type" value="Genomic_DNA"/>
</dbReference>
<dbReference type="EMBL" id="CACRZD030000006">
    <property type="protein sequence ID" value="CAA6661564.1"/>
    <property type="molecule type" value="Genomic_DNA"/>
</dbReference>
<proteinExistence type="predicted"/>
<evidence type="ECO:0000313" key="2">
    <source>
        <dbReference type="EMBL" id="CAA2621887.1"/>
    </source>
</evidence>
<dbReference type="AlphaFoldDB" id="A0A7I8IU55"/>
<sequence length="60" mass="6702">MGSLGVRSQMMMSRVSPTDHSAERNLSVLDVAEFVKWAPPHLKGKRMIEVRLTRVSGPHS</sequence>
<protein>
    <submittedName>
        <fullName evidence="2">Uncharacterized protein</fullName>
    </submittedName>
</protein>
<reference evidence="2 3" key="1">
    <citation type="submission" date="2019-12" db="EMBL/GenBank/DDBJ databases">
        <authorList>
            <person name="Scholz U."/>
            <person name="Mascher M."/>
            <person name="Fiebig A."/>
        </authorList>
    </citation>
    <scope>NUCLEOTIDE SEQUENCE</scope>
</reference>
<accession>A0A7I8IU55</accession>
<gene>
    <name evidence="2" type="ORF">SI7747_06007959</name>
</gene>
<keyword evidence="3" id="KW-1185">Reference proteome</keyword>